<reference evidence="3 4" key="1">
    <citation type="submission" date="2023-07" db="EMBL/GenBank/DDBJ databases">
        <authorList>
            <person name="Lian W.-H."/>
        </authorList>
    </citation>
    <scope>NUCLEOTIDE SEQUENCE [LARGE SCALE GENOMIC DNA]</scope>
    <source>
        <strain evidence="3 4">SYSU DXS3180</strain>
    </source>
</reference>
<comment type="similarity">
    <text evidence="1">Belongs to the AHA1 family.</text>
</comment>
<dbReference type="InterPro" id="IPR013538">
    <property type="entry name" value="ASHA1/2-like_C"/>
</dbReference>
<evidence type="ECO:0000256" key="1">
    <source>
        <dbReference type="ARBA" id="ARBA00006817"/>
    </source>
</evidence>
<evidence type="ECO:0000313" key="4">
    <source>
        <dbReference type="Proteomes" id="UP001560573"/>
    </source>
</evidence>
<gene>
    <name evidence="3" type="ORF">QTN47_23155</name>
</gene>
<protein>
    <submittedName>
        <fullName evidence="3">SRPBCC family protein</fullName>
    </submittedName>
</protein>
<organism evidence="3 4">
    <name type="scientific">Danxiaibacter flavus</name>
    <dbReference type="NCBI Taxonomy" id="3049108"/>
    <lineage>
        <taxon>Bacteria</taxon>
        <taxon>Pseudomonadati</taxon>
        <taxon>Bacteroidota</taxon>
        <taxon>Chitinophagia</taxon>
        <taxon>Chitinophagales</taxon>
        <taxon>Chitinophagaceae</taxon>
        <taxon>Danxiaibacter</taxon>
    </lineage>
</organism>
<dbReference type="Pfam" id="PF08327">
    <property type="entry name" value="AHSA1"/>
    <property type="match status" value="1"/>
</dbReference>
<dbReference type="RefSeq" id="WP_369331841.1">
    <property type="nucleotide sequence ID" value="NZ_JAULBC010000008.1"/>
</dbReference>
<evidence type="ECO:0000259" key="2">
    <source>
        <dbReference type="Pfam" id="PF08327"/>
    </source>
</evidence>
<name>A0ABV3ZKL3_9BACT</name>
<dbReference type="Gene3D" id="3.30.530.20">
    <property type="match status" value="2"/>
</dbReference>
<comment type="caution">
    <text evidence="3">The sequence shown here is derived from an EMBL/GenBank/DDBJ whole genome shotgun (WGS) entry which is preliminary data.</text>
</comment>
<dbReference type="CDD" id="cd07814">
    <property type="entry name" value="SRPBCC_CalC_Aha1-like"/>
    <property type="match status" value="1"/>
</dbReference>
<dbReference type="InterPro" id="IPR023393">
    <property type="entry name" value="START-like_dom_sf"/>
</dbReference>
<keyword evidence="4" id="KW-1185">Reference proteome</keyword>
<accession>A0ABV3ZKL3</accession>
<dbReference type="SUPFAM" id="SSF55961">
    <property type="entry name" value="Bet v1-like"/>
    <property type="match status" value="2"/>
</dbReference>
<proteinExistence type="inferred from homology"/>
<dbReference type="EMBL" id="JAULBC010000008">
    <property type="protein sequence ID" value="MEX6690429.1"/>
    <property type="molecule type" value="Genomic_DNA"/>
</dbReference>
<evidence type="ECO:0000313" key="3">
    <source>
        <dbReference type="EMBL" id="MEX6690429.1"/>
    </source>
</evidence>
<sequence length="406" mass="46079">MTDSTMTAHIIQNNMDPKDFHCTNQVKETVESSFNAINNVAGWWATNVAGSSQQVGDRFTVRFGKTYGSFLVKEIIHGRKITWLVEDCYLPLFKNAKEWKGTKLLWDLSSTENGSIISFTHKGLTPQLECYPDCIKGWSFYVKESLCKLITEGKGLPGTGIFGRIFSGDRKYEGILYFKNDALPDYIDGYLFVDVKSTSGETVTAAYNAGEYKKETFDASNLLGEYFMVIENKPVYENIDPLNDILNLIRNHMEHKDYTASITVNADAKTAEQAISKVPGWWTEGYTGSSEKPDDVFTVTFGETFVTFKVTEVIPGKKIVWKVTDCYLHWQNDKKEWNGTEVVWDIESNDNSTSITMTHVGLVPEVECYENCREGWDFYIYKSLFKLLTEHKGMADLKNKVAAQAD</sequence>
<dbReference type="Proteomes" id="UP001560573">
    <property type="component" value="Unassembled WGS sequence"/>
</dbReference>
<feature type="domain" description="Activator of Hsp90 ATPase homologue 1/2-like C-terminal" evidence="2">
    <location>
        <begin position="306"/>
        <end position="387"/>
    </location>
</feature>